<sequence>MVYGKQIHVVFVSVWFESLDNILQRMSDWVLGRVCNGFNQIWEVETRRLVALFTLEEVCDTVRVPKLLVLMGLTLSYSSKVVSS</sequence>
<organism evidence="1 2">
    <name type="scientific">Hibiscus sabdariffa</name>
    <name type="common">roselle</name>
    <dbReference type="NCBI Taxonomy" id="183260"/>
    <lineage>
        <taxon>Eukaryota</taxon>
        <taxon>Viridiplantae</taxon>
        <taxon>Streptophyta</taxon>
        <taxon>Embryophyta</taxon>
        <taxon>Tracheophyta</taxon>
        <taxon>Spermatophyta</taxon>
        <taxon>Magnoliopsida</taxon>
        <taxon>eudicotyledons</taxon>
        <taxon>Gunneridae</taxon>
        <taxon>Pentapetalae</taxon>
        <taxon>rosids</taxon>
        <taxon>malvids</taxon>
        <taxon>Malvales</taxon>
        <taxon>Malvaceae</taxon>
        <taxon>Malvoideae</taxon>
        <taxon>Hibiscus</taxon>
    </lineage>
</organism>
<reference evidence="1 2" key="1">
    <citation type="journal article" date="2024" name="G3 (Bethesda)">
        <title>Genome assembly of Hibiscus sabdariffa L. provides insights into metabolisms of medicinal natural products.</title>
        <authorList>
            <person name="Kim T."/>
        </authorList>
    </citation>
    <scope>NUCLEOTIDE SEQUENCE [LARGE SCALE GENOMIC DNA]</scope>
    <source>
        <strain evidence="1">TK-2024</strain>
        <tissue evidence="1">Old leaves</tissue>
    </source>
</reference>
<evidence type="ECO:0000313" key="2">
    <source>
        <dbReference type="Proteomes" id="UP001472677"/>
    </source>
</evidence>
<accession>A0ABR2G4F0</accession>
<evidence type="ECO:0000313" key="1">
    <source>
        <dbReference type="EMBL" id="KAK8593971.1"/>
    </source>
</evidence>
<dbReference type="Proteomes" id="UP001472677">
    <property type="component" value="Unassembled WGS sequence"/>
</dbReference>
<proteinExistence type="predicted"/>
<comment type="caution">
    <text evidence="1">The sequence shown here is derived from an EMBL/GenBank/DDBJ whole genome shotgun (WGS) entry which is preliminary data.</text>
</comment>
<keyword evidence="2" id="KW-1185">Reference proteome</keyword>
<name>A0ABR2G4F0_9ROSI</name>
<gene>
    <name evidence="1" type="ORF">V6N12_046044</name>
</gene>
<dbReference type="EMBL" id="JBBPBM010000003">
    <property type="protein sequence ID" value="KAK8593971.1"/>
    <property type="molecule type" value="Genomic_DNA"/>
</dbReference>
<protein>
    <submittedName>
        <fullName evidence="1">Uncharacterized protein</fullName>
    </submittedName>
</protein>